<evidence type="ECO:0000313" key="2">
    <source>
        <dbReference type="Proteomes" id="UP000620262"/>
    </source>
</evidence>
<gene>
    <name evidence="1" type="ORF">H4W29_004183</name>
</gene>
<dbReference type="Proteomes" id="UP000620262">
    <property type="component" value="Unassembled WGS sequence"/>
</dbReference>
<keyword evidence="2" id="KW-1185">Reference proteome</keyword>
<sequence length="330" mass="35901">MAKLERIAQLSHRPGGINTALRIAGLSACLALAPAGFTDTRDQGHQTMFKSLLSKIGFPGGAAAAQEQPPETIGQLRDAVVERLRREPEVQEITADAADPAVLRVKLVDAGGGTVDGTANVTNVYGRLYTLKNDLDRAAAIENIVQTILVAVRRPEIDMARVFANIRFRTPEGSDAPDWATLSEPLAGDIRIVYQLDTPESLMGLSQADLGAHSMEDLRAAARQNITREMASLQEERVNGGIIAYRLPDNPPLTPAIVLSEEFWARVEKTFPDGALLMLRQRDEVAVIDRKAPGAMGTAQRLIGMARERGTDFLSDLVFERRDGKLEVAE</sequence>
<proteinExistence type="predicted"/>
<evidence type="ECO:0000313" key="1">
    <source>
        <dbReference type="EMBL" id="MBE1507002.1"/>
    </source>
</evidence>
<evidence type="ECO:0008006" key="3">
    <source>
        <dbReference type="Google" id="ProtNLM"/>
    </source>
</evidence>
<dbReference type="RefSeq" id="WP_246517271.1">
    <property type="nucleotide sequence ID" value="NZ_BAAAVL010000015.1"/>
</dbReference>
<protein>
    <recommendedName>
        <fullName evidence="3">DUF1444 family protein</fullName>
    </recommendedName>
</protein>
<accession>A0ABR9IUW0</accession>
<comment type="caution">
    <text evidence="1">The sequence shown here is derived from an EMBL/GenBank/DDBJ whole genome shotgun (WGS) entry which is preliminary data.</text>
</comment>
<dbReference type="EMBL" id="JADBEC010000001">
    <property type="protein sequence ID" value="MBE1507002.1"/>
    <property type="molecule type" value="Genomic_DNA"/>
</dbReference>
<reference evidence="1 2" key="1">
    <citation type="submission" date="2020-10" db="EMBL/GenBank/DDBJ databases">
        <title>Sequencing the genomes of 1000 actinobacteria strains.</title>
        <authorList>
            <person name="Klenk H.-P."/>
        </authorList>
    </citation>
    <scope>NUCLEOTIDE SEQUENCE [LARGE SCALE GENOMIC DNA]</scope>
    <source>
        <strain evidence="1 2">DSM 7307</strain>
    </source>
</reference>
<organism evidence="1 2">
    <name type="scientific">Rhizobium viscosum</name>
    <name type="common">Arthrobacter viscosus</name>
    <dbReference type="NCBI Taxonomy" id="1673"/>
    <lineage>
        <taxon>Bacteria</taxon>
        <taxon>Pseudomonadati</taxon>
        <taxon>Pseudomonadota</taxon>
        <taxon>Alphaproteobacteria</taxon>
        <taxon>Hyphomicrobiales</taxon>
        <taxon>Rhizobiaceae</taxon>
        <taxon>Rhizobium/Agrobacterium group</taxon>
        <taxon>Rhizobium</taxon>
    </lineage>
</organism>
<name>A0ABR9IUW0_RHIVS</name>